<organism evidence="2 3">
    <name type="scientific">Streptomyces nymphaeiformis</name>
    <dbReference type="NCBI Taxonomy" id="2663842"/>
    <lineage>
        <taxon>Bacteria</taxon>
        <taxon>Bacillati</taxon>
        <taxon>Actinomycetota</taxon>
        <taxon>Actinomycetes</taxon>
        <taxon>Kitasatosporales</taxon>
        <taxon>Streptomycetaceae</taxon>
        <taxon>Streptomyces</taxon>
    </lineage>
</organism>
<sequence>MTIPHEAVRPGRPLLLLSVQAAAVAALGLLLTGPLAHRWLLSAEDGVNRALAAHRTPLATALTDGASLLAGTGSVITLAALCTAALLLAPHVPRWREAAFLAVAVAVAVAA</sequence>
<keyword evidence="1" id="KW-0472">Membrane</keyword>
<accession>A0A7W7UAH4</accession>
<reference evidence="2 3" key="1">
    <citation type="submission" date="2020-08" db="EMBL/GenBank/DDBJ databases">
        <title>Genomic Encyclopedia of Type Strains, Phase III (KMG-III): the genomes of soil and plant-associated and newly described type strains.</title>
        <authorList>
            <person name="Whitman W."/>
        </authorList>
    </citation>
    <scope>NUCLEOTIDE SEQUENCE [LARGE SCALE GENOMIC DNA]</scope>
    <source>
        <strain evidence="2 3">SFB5A</strain>
    </source>
</reference>
<comment type="caution">
    <text evidence="2">The sequence shown here is derived from an EMBL/GenBank/DDBJ whole genome shotgun (WGS) entry which is preliminary data.</text>
</comment>
<evidence type="ECO:0000313" key="2">
    <source>
        <dbReference type="EMBL" id="MBB4986670.1"/>
    </source>
</evidence>
<dbReference type="EMBL" id="JACHJY010000014">
    <property type="protein sequence ID" value="MBB4986670.1"/>
    <property type="molecule type" value="Genomic_DNA"/>
</dbReference>
<gene>
    <name evidence="2" type="ORF">GGE06_007641</name>
</gene>
<evidence type="ECO:0000313" key="3">
    <source>
        <dbReference type="Proteomes" id="UP000582643"/>
    </source>
</evidence>
<dbReference type="AlphaFoldDB" id="A0A7W7UAH4"/>
<proteinExistence type="predicted"/>
<name>A0A7W7UAH4_9ACTN</name>
<keyword evidence="3" id="KW-1185">Reference proteome</keyword>
<dbReference type="Proteomes" id="UP000582643">
    <property type="component" value="Unassembled WGS sequence"/>
</dbReference>
<evidence type="ECO:0000256" key="1">
    <source>
        <dbReference type="SAM" id="Phobius"/>
    </source>
</evidence>
<dbReference type="RefSeq" id="WP_184932916.1">
    <property type="nucleotide sequence ID" value="NZ_JACHJY010000014.1"/>
</dbReference>
<protein>
    <submittedName>
        <fullName evidence="2">Uncharacterized protein</fullName>
    </submittedName>
</protein>
<feature type="transmembrane region" description="Helical" evidence="1">
    <location>
        <begin position="67"/>
        <end position="89"/>
    </location>
</feature>
<keyword evidence="1" id="KW-1133">Transmembrane helix</keyword>
<keyword evidence="1" id="KW-0812">Transmembrane</keyword>